<protein>
    <submittedName>
        <fullName evidence="8">Uncharacterized protein</fullName>
    </submittedName>
</protein>
<gene>
    <name evidence="8" type="ORF">OEA41_010729</name>
</gene>
<evidence type="ECO:0000256" key="3">
    <source>
        <dbReference type="ARBA" id="ARBA00022989"/>
    </source>
</evidence>
<dbReference type="GO" id="GO:0000422">
    <property type="term" value="P:autophagy of mitochondrion"/>
    <property type="evidence" value="ECO:0007669"/>
    <property type="project" value="TreeGrafter"/>
</dbReference>
<name>A0AAD9Z0B3_9LECA</name>
<comment type="subcellular location">
    <subcellularLocation>
        <location evidence="1">Membrane</location>
        <topology evidence="1">Multi-pass membrane protein</topology>
    </subcellularLocation>
</comment>
<evidence type="ECO:0000256" key="2">
    <source>
        <dbReference type="ARBA" id="ARBA00022692"/>
    </source>
</evidence>
<evidence type="ECO:0000256" key="5">
    <source>
        <dbReference type="ARBA" id="ARBA00038013"/>
    </source>
</evidence>
<evidence type="ECO:0000256" key="1">
    <source>
        <dbReference type="ARBA" id="ARBA00004141"/>
    </source>
</evidence>
<evidence type="ECO:0000256" key="4">
    <source>
        <dbReference type="ARBA" id="ARBA00023136"/>
    </source>
</evidence>
<evidence type="ECO:0000256" key="7">
    <source>
        <dbReference type="SAM" id="Phobius"/>
    </source>
</evidence>
<feature type="transmembrane region" description="Helical" evidence="7">
    <location>
        <begin position="20"/>
        <end position="41"/>
    </location>
</feature>
<dbReference type="Proteomes" id="UP001276659">
    <property type="component" value="Unassembled WGS sequence"/>
</dbReference>
<organism evidence="8 9">
    <name type="scientific">Lepraria neglecta</name>
    <dbReference type="NCBI Taxonomy" id="209136"/>
    <lineage>
        <taxon>Eukaryota</taxon>
        <taxon>Fungi</taxon>
        <taxon>Dikarya</taxon>
        <taxon>Ascomycota</taxon>
        <taxon>Pezizomycotina</taxon>
        <taxon>Lecanoromycetes</taxon>
        <taxon>OSLEUM clade</taxon>
        <taxon>Lecanoromycetidae</taxon>
        <taxon>Lecanorales</taxon>
        <taxon>Lecanorineae</taxon>
        <taxon>Stereocaulaceae</taxon>
        <taxon>Lepraria</taxon>
    </lineage>
</organism>
<keyword evidence="4 7" id="KW-0472">Membrane</keyword>
<accession>A0AAD9Z0B3</accession>
<dbReference type="EMBL" id="JASNWA010000011">
    <property type="protein sequence ID" value="KAK3167602.1"/>
    <property type="molecule type" value="Genomic_DNA"/>
</dbReference>
<evidence type="ECO:0000256" key="6">
    <source>
        <dbReference type="SAM" id="MobiDB-lite"/>
    </source>
</evidence>
<comment type="similarity">
    <text evidence="5">Belongs to the ATG33 family.</text>
</comment>
<sequence>MPVLGGTVTLAKFVGTISLGLLTGVSYTISTIALPPILALLTAQPAHTTFLHLRALTQRHQILLSTLSTSSLIIAYILSPPRRRHPFLLWAPLCVGLAYSKDIYANLKAKIAGRGREREEASGSGSDSGEEDWEVEGAASTGSLNGEVVRDGMERWRGKMMARGLVFAVGWVVSVVGLWGDGALFD</sequence>
<dbReference type="GO" id="GO:0005741">
    <property type="term" value="C:mitochondrial outer membrane"/>
    <property type="evidence" value="ECO:0007669"/>
    <property type="project" value="TreeGrafter"/>
</dbReference>
<dbReference type="PANTHER" id="PTHR37278">
    <property type="entry name" value="AUTOPHAGY-RELATED PROTEIN 33-RELATED"/>
    <property type="match status" value="1"/>
</dbReference>
<proteinExistence type="inferred from homology"/>
<dbReference type="AlphaFoldDB" id="A0AAD9Z0B3"/>
<comment type="caution">
    <text evidence="8">The sequence shown here is derived from an EMBL/GenBank/DDBJ whole genome shotgun (WGS) entry which is preliminary data.</text>
</comment>
<feature type="transmembrane region" description="Helical" evidence="7">
    <location>
        <begin position="160"/>
        <end position="180"/>
    </location>
</feature>
<dbReference type="InterPro" id="IPR051668">
    <property type="entry name" value="ATG33"/>
</dbReference>
<reference evidence="8" key="1">
    <citation type="submission" date="2022-11" db="EMBL/GenBank/DDBJ databases">
        <title>Chromosomal genome sequence assembly and mating type (MAT) locus characterization of the leprose asexual lichenized fungus Lepraria neglecta (Nyl.) Erichsen.</title>
        <authorList>
            <person name="Allen J.L."/>
            <person name="Pfeffer B."/>
        </authorList>
    </citation>
    <scope>NUCLEOTIDE SEQUENCE</scope>
    <source>
        <strain evidence="8">Allen 5258</strain>
    </source>
</reference>
<evidence type="ECO:0000313" key="9">
    <source>
        <dbReference type="Proteomes" id="UP001276659"/>
    </source>
</evidence>
<keyword evidence="9" id="KW-1185">Reference proteome</keyword>
<evidence type="ECO:0000313" key="8">
    <source>
        <dbReference type="EMBL" id="KAK3167602.1"/>
    </source>
</evidence>
<dbReference type="GO" id="GO:0016236">
    <property type="term" value="P:macroautophagy"/>
    <property type="evidence" value="ECO:0007669"/>
    <property type="project" value="TreeGrafter"/>
</dbReference>
<dbReference type="PANTHER" id="PTHR37278:SF1">
    <property type="entry name" value="AUTOPHAGY-RELATED PROTEIN 33-RELATED"/>
    <property type="match status" value="1"/>
</dbReference>
<keyword evidence="3 7" id="KW-1133">Transmembrane helix</keyword>
<feature type="region of interest" description="Disordered" evidence="6">
    <location>
        <begin position="116"/>
        <end position="138"/>
    </location>
</feature>
<keyword evidence="2 7" id="KW-0812">Transmembrane</keyword>